<dbReference type="EMBL" id="ML987219">
    <property type="protein sequence ID" value="KAF2240340.1"/>
    <property type="molecule type" value="Genomic_DNA"/>
</dbReference>
<evidence type="ECO:0000313" key="1">
    <source>
        <dbReference type="EMBL" id="KAF2240340.1"/>
    </source>
</evidence>
<gene>
    <name evidence="1" type="ORF">BU26DRAFT_237923</name>
</gene>
<organism evidence="1 2">
    <name type="scientific">Trematosphaeria pertusa</name>
    <dbReference type="NCBI Taxonomy" id="390896"/>
    <lineage>
        <taxon>Eukaryota</taxon>
        <taxon>Fungi</taxon>
        <taxon>Dikarya</taxon>
        <taxon>Ascomycota</taxon>
        <taxon>Pezizomycotina</taxon>
        <taxon>Dothideomycetes</taxon>
        <taxon>Pleosporomycetidae</taxon>
        <taxon>Pleosporales</taxon>
        <taxon>Massarineae</taxon>
        <taxon>Trematosphaeriaceae</taxon>
        <taxon>Trematosphaeria</taxon>
    </lineage>
</organism>
<reference evidence="1" key="1">
    <citation type="journal article" date="2020" name="Stud. Mycol.">
        <title>101 Dothideomycetes genomes: a test case for predicting lifestyles and emergence of pathogens.</title>
        <authorList>
            <person name="Haridas S."/>
            <person name="Albert R."/>
            <person name="Binder M."/>
            <person name="Bloem J."/>
            <person name="Labutti K."/>
            <person name="Salamov A."/>
            <person name="Andreopoulos B."/>
            <person name="Baker S."/>
            <person name="Barry K."/>
            <person name="Bills G."/>
            <person name="Bluhm B."/>
            <person name="Cannon C."/>
            <person name="Castanera R."/>
            <person name="Culley D."/>
            <person name="Daum C."/>
            <person name="Ezra D."/>
            <person name="Gonzalez J."/>
            <person name="Henrissat B."/>
            <person name="Kuo A."/>
            <person name="Liang C."/>
            <person name="Lipzen A."/>
            <person name="Lutzoni F."/>
            <person name="Magnuson J."/>
            <person name="Mondo S."/>
            <person name="Nolan M."/>
            <person name="Ohm R."/>
            <person name="Pangilinan J."/>
            <person name="Park H.-J."/>
            <person name="Ramirez L."/>
            <person name="Alfaro M."/>
            <person name="Sun H."/>
            <person name="Tritt A."/>
            <person name="Yoshinaga Y."/>
            <person name="Zwiers L.-H."/>
            <person name="Turgeon B."/>
            <person name="Goodwin S."/>
            <person name="Spatafora J."/>
            <person name="Crous P."/>
            <person name="Grigoriev I."/>
        </authorList>
    </citation>
    <scope>NUCLEOTIDE SEQUENCE</scope>
    <source>
        <strain evidence="1">CBS 122368</strain>
    </source>
</reference>
<dbReference type="AlphaFoldDB" id="A0A6A6HSD3"/>
<dbReference type="GeneID" id="54574294"/>
<dbReference type="Proteomes" id="UP000800094">
    <property type="component" value="Unassembled WGS sequence"/>
</dbReference>
<evidence type="ECO:0000313" key="2">
    <source>
        <dbReference type="Proteomes" id="UP000800094"/>
    </source>
</evidence>
<dbReference type="RefSeq" id="XP_033675344.1">
    <property type="nucleotide sequence ID" value="XM_033820964.1"/>
</dbReference>
<accession>A0A6A6HSD3</accession>
<name>A0A6A6HSD3_9PLEO</name>
<proteinExistence type="predicted"/>
<keyword evidence="2" id="KW-1185">Reference proteome</keyword>
<protein>
    <submittedName>
        <fullName evidence="1">Uncharacterized protein</fullName>
    </submittedName>
</protein>
<sequence>MRWLPATRKQDKASRHERGLAHPLWDERGQQVRLVRPLSRNHTVSPPLFRSKVLMDSPYLRSPALLGLEMGRILRRVRLNPLCVAFHMSYCVIPPKV</sequence>